<dbReference type="InterPro" id="IPR019088">
    <property type="entry name" value="CHP02186-rel_TM"/>
</dbReference>
<proteinExistence type="predicted"/>
<keyword evidence="1" id="KW-0472">Membrane</keyword>
<dbReference type="AlphaFoldDB" id="A0A238JMT2"/>
<feature type="chain" id="PRO_5012444062" evidence="2">
    <location>
        <begin position="20"/>
        <end position="254"/>
    </location>
</feature>
<reference evidence="4" key="1">
    <citation type="submission" date="2017-05" db="EMBL/GenBank/DDBJ databases">
        <authorList>
            <person name="Rodrigo-Torres L."/>
            <person name="Arahal R. D."/>
            <person name="Lucena T."/>
        </authorList>
    </citation>
    <scope>NUCLEOTIDE SEQUENCE [LARGE SCALE GENOMIC DNA]</scope>
    <source>
        <strain evidence="4">CECT 8621</strain>
    </source>
</reference>
<accession>A0A238JMT2</accession>
<keyword evidence="1" id="KW-1133">Transmembrane helix</keyword>
<dbReference type="RefSeq" id="WP_093965593.1">
    <property type="nucleotide sequence ID" value="NZ_FXYE01000001.1"/>
</dbReference>
<feature type="signal peptide" evidence="2">
    <location>
        <begin position="1"/>
        <end position="19"/>
    </location>
</feature>
<keyword evidence="1 3" id="KW-0812">Transmembrane</keyword>
<dbReference type="EMBL" id="FXYE01000001">
    <property type="protein sequence ID" value="SMX31192.1"/>
    <property type="molecule type" value="Genomic_DNA"/>
</dbReference>
<evidence type="ECO:0000256" key="2">
    <source>
        <dbReference type="SAM" id="SignalP"/>
    </source>
</evidence>
<name>A0A238JMT2_9RHOB</name>
<dbReference type="OrthoDB" id="9815212at2"/>
<organism evidence="3 4">
    <name type="scientific">Actibacterium lipolyticum</name>
    <dbReference type="NCBI Taxonomy" id="1524263"/>
    <lineage>
        <taxon>Bacteria</taxon>
        <taxon>Pseudomonadati</taxon>
        <taxon>Pseudomonadota</taxon>
        <taxon>Alphaproteobacteria</taxon>
        <taxon>Rhodobacterales</taxon>
        <taxon>Roseobacteraceae</taxon>
        <taxon>Actibacterium</taxon>
    </lineage>
</organism>
<evidence type="ECO:0000256" key="1">
    <source>
        <dbReference type="SAM" id="Phobius"/>
    </source>
</evidence>
<protein>
    <submittedName>
        <fullName evidence="3">Putative transmembrane protein (Alph_Pro_TM)</fullName>
    </submittedName>
</protein>
<feature type="transmembrane region" description="Helical" evidence="1">
    <location>
        <begin position="228"/>
        <end position="252"/>
    </location>
</feature>
<gene>
    <name evidence="3" type="ORF">COL8621_00324</name>
</gene>
<dbReference type="Proteomes" id="UP000202922">
    <property type="component" value="Unassembled WGS sequence"/>
</dbReference>
<evidence type="ECO:0000313" key="4">
    <source>
        <dbReference type="Proteomes" id="UP000202922"/>
    </source>
</evidence>
<dbReference type="Pfam" id="PF09608">
    <property type="entry name" value="Alph_Pro_TM"/>
    <property type="match status" value="1"/>
</dbReference>
<evidence type="ECO:0000313" key="3">
    <source>
        <dbReference type="EMBL" id="SMX31192.1"/>
    </source>
</evidence>
<keyword evidence="2" id="KW-0732">Signal</keyword>
<sequence length="254" mass="27677">MRALIALLFTLVLPFAAQAEEEVVAGLSQARVAITADFAGSEILVFGAVKRNSPIPEGSPLQVIVTVSGPHEPVVVRRKSRRFGIWVNTSSVEVDSAASFYAIATTAPMGEVLSHTEDLRHKVTIPQMIRSVGAPKDVPDAEAFTEALIRVRENTGRYVMNESGVILSEDTLFRSAIALPANLTEGLYATRIFLTRDGKVIDTYETTLDVTMVGFERWAFNLAHEQPLIYGILSLIIAITAGWAASAVFRYIRG</sequence>
<keyword evidence="4" id="KW-1185">Reference proteome</keyword>